<dbReference type="Pfam" id="PF20862">
    <property type="entry name" value="DUF6843"/>
    <property type="match status" value="1"/>
</dbReference>
<feature type="transmembrane region" description="Helical" evidence="1">
    <location>
        <begin position="121"/>
        <end position="144"/>
    </location>
</feature>
<dbReference type="OrthoDB" id="68404at2"/>
<keyword evidence="4" id="KW-1185">Reference proteome</keyword>
<keyword evidence="1" id="KW-0472">Membrane</keyword>
<accession>A0A3D8PWF4</accession>
<sequence length="273" mass="31368">MLKYKFNASIITYWISCLIIFNIVSIFGFELVAGSFLMVAFVILLGIFLYFFPLSILIQLIINKIPGNNWTYKFIFYMFVATLFSLMFFIGLFGMSFFAVIVIIIYFLIEEFVIRNKESKIYKTILGISYIIFIIIVGLLFWPFSYQQEGVDQTYLLPLGYEGCVVINYNVKGAQPFKIENNEIAYKFSQSGIINTSSPSDFGWVNEDHSGAYQLRAFYVDEKGEIIEELPEEKIGFGGSGGIYEEGKTEKEFYYQFFGVEVENQDCPAVPSL</sequence>
<gene>
    <name evidence="3" type="ORF">CWR45_06090</name>
</gene>
<evidence type="ECO:0000259" key="2">
    <source>
        <dbReference type="Pfam" id="PF20862"/>
    </source>
</evidence>
<evidence type="ECO:0000313" key="4">
    <source>
        <dbReference type="Proteomes" id="UP000256520"/>
    </source>
</evidence>
<evidence type="ECO:0000313" key="3">
    <source>
        <dbReference type="EMBL" id="RDW19651.1"/>
    </source>
</evidence>
<evidence type="ECO:0000256" key="1">
    <source>
        <dbReference type="SAM" id="Phobius"/>
    </source>
</evidence>
<dbReference type="InterPro" id="IPR049293">
    <property type="entry name" value="DUF6843"/>
</dbReference>
<feature type="transmembrane region" description="Helical" evidence="1">
    <location>
        <begin position="82"/>
        <end position="109"/>
    </location>
</feature>
<keyword evidence="1" id="KW-1133">Transmembrane helix</keyword>
<feature type="transmembrane region" description="Helical" evidence="1">
    <location>
        <begin position="36"/>
        <end position="62"/>
    </location>
</feature>
<feature type="transmembrane region" description="Helical" evidence="1">
    <location>
        <begin position="6"/>
        <end position="29"/>
    </location>
</feature>
<feature type="domain" description="DUF6843" evidence="2">
    <location>
        <begin position="151"/>
        <end position="257"/>
    </location>
</feature>
<reference evidence="4" key="1">
    <citation type="submission" date="2017-11" db="EMBL/GenBank/DDBJ databases">
        <authorList>
            <person name="Zhu W."/>
        </authorList>
    </citation>
    <scope>NUCLEOTIDE SEQUENCE [LARGE SCALE GENOMIC DNA]</scope>
    <source>
        <strain evidence="4">CAU 1051</strain>
    </source>
</reference>
<dbReference type="Proteomes" id="UP000256520">
    <property type="component" value="Unassembled WGS sequence"/>
</dbReference>
<protein>
    <recommendedName>
        <fullName evidence="2">DUF6843 domain-containing protein</fullName>
    </recommendedName>
</protein>
<keyword evidence="1" id="KW-0812">Transmembrane</keyword>
<proteinExistence type="predicted"/>
<organism evidence="3 4">
    <name type="scientific">Oceanobacillus chungangensis</name>
    <dbReference type="NCBI Taxonomy" id="1229152"/>
    <lineage>
        <taxon>Bacteria</taxon>
        <taxon>Bacillati</taxon>
        <taxon>Bacillota</taxon>
        <taxon>Bacilli</taxon>
        <taxon>Bacillales</taxon>
        <taxon>Bacillaceae</taxon>
        <taxon>Oceanobacillus</taxon>
    </lineage>
</organism>
<dbReference type="EMBL" id="PIOD01000006">
    <property type="protein sequence ID" value="RDW19651.1"/>
    <property type="molecule type" value="Genomic_DNA"/>
</dbReference>
<comment type="caution">
    <text evidence="3">The sequence shown here is derived from an EMBL/GenBank/DDBJ whole genome shotgun (WGS) entry which is preliminary data.</text>
</comment>
<name>A0A3D8PWF4_9BACI</name>
<dbReference type="AlphaFoldDB" id="A0A3D8PWF4"/>
<dbReference type="RefSeq" id="WP_115748999.1">
    <property type="nucleotide sequence ID" value="NZ_PIOD01000006.1"/>
</dbReference>